<evidence type="ECO:0000313" key="3">
    <source>
        <dbReference type="Proteomes" id="UP000054662"/>
    </source>
</evidence>
<keyword evidence="1" id="KW-0732">Signal</keyword>
<evidence type="ECO:0008006" key="4">
    <source>
        <dbReference type="Google" id="ProtNLM"/>
    </source>
</evidence>
<protein>
    <recommendedName>
        <fullName evidence="4">Secreted protein</fullName>
    </recommendedName>
</protein>
<dbReference type="RefSeq" id="WP_058491583.1">
    <property type="nucleotide sequence ID" value="NZ_CBCRUR010000013.1"/>
</dbReference>
<evidence type="ECO:0000256" key="1">
    <source>
        <dbReference type="SAM" id="SignalP"/>
    </source>
</evidence>
<name>A0A0W1ALG4_9GAMM</name>
<feature type="chain" id="PRO_5006919899" description="Secreted protein" evidence="1">
    <location>
        <begin position="23"/>
        <end position="112"/>
    </location>
</feature>
<dbReference type="PATRIC" id="fig|45076.6.peg.17"/>
<feature type="signal peptide" evidence="1">
    <location>
        <begin position="1"/>
        <end position="22"/>
    </location>
</feature>
<gene>
    <name evidence="2" type="ORF">Lwor_0016</name>
</gene>
<evidence type="ECO:0000313" key="2">
    <source>
        <dbReference type="EMBL" id="KTD82096.1"/>
    </source>
</evidence>
<dbReference type="OrthoDB" id="5652365at2"/>
<comment type="caution">
    <text evidence="2">The sequence shown here is derived from an EMBL/GenBank/DDBJ whole genome shotgun (WGS) entry which is preliminary data.</text>
</comment>
<keyword evidence="3" id="KW-1185">Reference proteome</keyword>
<accession>A0A0W1ALG4</accession>
<dbReference type="EMBL" id="LNZC01000001">
    <property type="protein sequence ID" value="KTD82096.1"/>
    <property type="molecule type" value="Genomic_DNA"/>
</dbReference>
<dbReference type="STRING" id="45076.Lwor_0016"/>
<proteinExistence type="predicted"/>
<reference evidence="2 3" key="1">
    <citation type="submission" date="2015-11" db="EMBL/GenBank/DDBJ databases">
        <title>Genomic analysis of 38 Legionella species identifies large and diverse effector repertoires.</title>
        <authorList>
            <person name="Burstein D."/>
            <person name="Amaro F."/>
            <person name="Zusman T."/>
            <person name="Lifshitz Z."/>
            <person name="Cohen O."/>
            <person name="Gilbert J.A."/>
            <person name="Pupko T."/>
            <person name="Shuman H.A."/>
            <person name="Segal G."/>
        </authorList>
    </citation>
    <scope>NUCLEOTIDE SEQUENCE [LARGE SCALE GENOMIC DNA]</scope>
    <source>
        <strain evidence="2 3">ATCC 49508</strain>
    </source>
</reference>
<sequence>MGVILQIVFSLILFLGSLSAFALSPVHAHKIEVTGYPIHLENPRSTYLVPNYFETGNGANFVTLDNQKHVCYLKPQPELSALDNKIIAVEVKGSLLYWTCYEFDTNYFIIKP</sequence>
<dbReference type="AlphaFoldDB" id="A0A0W1ALG4"/>
<dbReference type="Proteomes" id="UP000054662">
    <property type="component" value="Unassembled WGS sequence"/>
</dbReference>
<organism evidence="2 3">
    <name type="scientific">Legionella worsleiensis</name>
    <dbReference type="NCBI Taxonomy" id="45076"/>
    <lineage>
        <taxon>Bacteria</taxon>
        <taxon>Pseudomonadati</taxon>
        <taxon>Pseudomonadota</taxon>
        <taxon>Gammaproteobacteria</taxon>
        <taxon>Legionellales</taxon>
        <taxon>Legionellaceae</taxon>
        <taxon>Legionella</taxon>
    </lineage>
</organism>